<keyword evidence="5" id="KW-1185">Reference proteome</keyword>
<comment type="caution">
    <text evidence="4">The sequence shown here is derived from an EMBL/GenBank/DDBJ whole genome shotgun (WGS) entry which is preliminary data.</text>
</comment>
<dbReference type="InterPro" id="IPR050624">
    <property type="entry name" value="HTH-type_Tx_Regulator"/>
</dbReference>
<dbReference type="PANTHER" id="PTHR43479">
    <property type="entry name" value="ACREF/ENVCD OPERON REPRESSOR-RELATED"/>
    <property type="match status" value="1"/>
</dbReference>
<accession>A0ABW2Z352</accession>
<evidence type="ECO:0000256" key="1">
    <source>
        <dbReference type="ARBA" id="ARBA00023125"/>
    </source>
</evidence>
<dbReference type="SUPFAM" id="SSF46689">
    <property type="entry name" value="Homeodomain-like"/>
    <property type="match status" value="1"/>
</dbReference>
<gene>
    <name evidence="4" type="ORF">ACFQZW_03830</name>
</gene>
<dbReference type="Gene3D" id="1.10.357.10">
    <property type="entry name" value="Tetracycline Repressor, domain 2"/>
    <property type="match status" value="1"/>
</dbReference>
<evidence type="ECO:0000313" key="5">
    <source>
        <dbReference type="Proteomes" id="UP001597032"/>
    </source>
</evidence>
<sequence length="182" mass="21769">MPALKIDKTKWLKLGIEYFSTIGKQGINVEQMAKKLNCNKSSFYHHFKTKKNFLNEIIQYWYNKSMEPIITEIDSIRDPKLRFERFLILGFRDKSRKDLMFYLRKESETNSNLKQLLNEFKKTRIIYGSQLIQKLGYSESEAIQKAETLYLFYIGWYEINKSSNNDKDIDDAIDLIKTFIKF</sequence>
<proteinExistence type="predicted"/>
<keyword evidence="1 2" id="KW-0238">DNA-binding</keyword>
<reference evidence="5" key="1">
    <citation type="journal article" date="2019" name="Int. J. Syst. Evol. Microbiol.">
        <title>The Global Catalogue of Microorganisms (GCM) 10K type strain sequencing project: providing services to taxonomists for standard genome sequencing and annotation.</title>
        <authorList>
            <consortium name="The Broad Institute Genomics Platform"/>
            <consortium name="The Broad Institute Genome Sequencing Center for Infectious Disease"/>
            <person name="Wu L."/>
            <person name="Ma J."/>
        </authorList>
    </citation>
    <scope>NUCLEOTIDE SEQUENCE [LARGE SCALE GENOMIC DNA]</scope>
    <source>
        <strain evidence="5">CCUG 60022</strain>
    </source>
</reference>
<feature type="DNA-binding region" description="H-T-H motif" evidence="2">
    <location>
        <begin position="28"/>
        <end position="47"/>
    </location>
</feature>
<dbReference type="InterPro" id="IPR009057">
    <property type="entry name" value="Homeodomain-like_sf"/>
</dbReference>
<name>A0ABW2Z352_9FLAO</name>
<dbReference type="PANTHER" id="PTHR43479:SF11">
    <property type="entry name" value="ACREF_ENVCD OPERON REPRESSOR-RELATED"/>
    <property type="match status" value="1"/>
</dbReference>
<dbReference type="PROSITE" id="PS50977">
    <property type="entry name" value="HTH_TETR_2"/>
    <property type="match status" value="1"/>
</dbReference>
<dbReference type="Proteomes" id="UP001597032">
    <property type="component" value="Unassembled WGS sequence"/>
</dbReference>
<organism evidence="4 5">
    <name type="scientific">Lutibacter aestuarii</name>
    <dbReference type="NCBI Taxonomy" id="861111"/>
    <lineage>
        <taxon>Bacteria</taxon>
        <taxon>Pseudomonadati</taxon>
        <taxon>Bacteroidota</taxon>
        <taxon>Flavobacteriia</taxon>
        <taxon>Flavobacteriales</taxon>
        <taxon>Flavobacteriaceae</taxon>
        <taxon>Lutibacter</taxon>
    </lineage>
</organism>
<protein>
    <submittedName>
        <fullName evidence="4">TetR/AcrR family transcriptional regulator</fullName>
    </submittedName>
</protein>
<evidence type="ECO:0000256" key="2">
    <source>
        <dbReference type="PROSITE-ProRule" id="PRU00335"/>
    </source>
</evidence>
<evidence type="ECO:0000313" key="4">
    <source>
        <dbReference type="EMBL" id="MFD0761201.1"/>
    </source>
</evidence>
<evidence type="ECO:0000259" key="3">
    <source>
        <dbReference type="PROSITE" id="PS50977"/>
    </source>
</evidence>
<dbReference type="EMBL" id="JBHTIC010000005">
    <property type="protein sequence ID" value="MFD0761201.1"/>
    <property type="molecule type" value="Genomic_DNA"/>
</dbReference>
<dbReference type="RefSeq" id="WP_372801619.1">
    <property type="nucleotide sequence ID" value="NZ_JBHTIC010000005.1"/>
</dbReference>
<dbReference type="InterPro" id="IPR001647">
    <property type="entry name" value="HTH_TetR"/>
</dbReference>
<feature type="domain" description="HTH tetR-type" evidence="3">
    <location>
        <begin position="5"/>
        <end position="65"/>
    </location>
</feature>